<dbReference type="KEGG" id="vde:111254757"/>
<dbReference type="PROSITE" id="PS50888">
    <property type="entry name" value="BHLH"/>
    <property type="match status" value="1"/>
</dbReference>
<dbReference type="InterPro" id="IPR011598">
    <property type="entry name" value="bHLH_dom"/>
</dbReference>
<name>A0A7M7KTB6_VARDE</name>
<keyword evidence="1" id="KW-0238">DNA-binding</keyword>
<dbReference type="Gene3D" id="4.10.280.10">
    <property type="entry name" value="Helix-loop-helix DNA-binding domain"/>
    <property type="match status" value="1"/>
</dbReference>
<dbReference type="EnsemblMetazoa" id="XM_022815933">
    <property type="protein sequence ID" value="XP_022671668"/>
    <property type="gene ID" value="LOC111254757"/>
</dbReference>
<dbReference type="EnsemblMetazoa" id="XM_022815930">
    <property type="protein sequence ID" value="XP_022671665"/>
    <property type="gene ID" value="LOC111254757"/>
</dbReference>
<dbReference type="EnsemblMetazoa" id="XM_022815931">
    <property type="protein sequence ID" value="XP_022671666"/>
    <property type="gene ID" value="LOC111254757"/>
</dbReference>
<dbReference type="InParanoid" id="A0A7M7KTB6"/>
<dbReference type="GO" id="GO:0046983">
    <property type="term" value="F:protein dimerization activity"/>
    <property type="evidence" value="ECO:0007669"/>
    <property type="project" value="InterPro"/>
</dbReference>
<feature type="domain" description="BHLH" evidence="3">
    <location>
        <begin position="160"/>
        <end position="217"/>
    </location>
</feature>
<dbReference type="InterPro" id="IPR036638">
    <property type="entry name" value="HLH_DNA-bd_sf"/>
</dbReference>
<dbReference type="CDD" id="cd19724">
    <property type="entry name" value="bHLH_TS_ASCL3_like"/>
    <property type="match status" value="1"/>
</dbReference>
<dbReference type="GO" id="GO:0000981">
    <property type="term" value="F:DNA-binding transcription factor activity, RNA polymerase II-specific"/>
    <property type="evidence" value="ECO:0007669"/>
    <property type="project" value="TreeGrafter"/>
</dbReference>
<dbReference type="RefSeq" id="XP_022671667.1">
    <property type="nucleotide sequence ID" value="XM_022815932.1"/>
</dbReference>
<evidence type="ECO:0000256" key="1">
    <source>
        <dbReference type="ARBA" id="ARBA00023125"/>
    </source>
</evidence>
<evidence type="ECO:0000313" key="4">
    <source>
        <dbReference type="EnsemblMetazoa" id="XP_022671668"/>
    </source>
</evidence>
<proteinExistence type="predicted"/>
<dbReference type="PANTHER" id="PTHR23349">
    <property type="entry name" value="BASIC HELIX-LOOP-HELIX TRANSCRIPTION FACTOR, TWIST"/>
    <property type="match status" value="1"/>
</dbReference>
<dbReference type="PANTHER" id="PTHR23349:SF108">
    <property type="entry name" value="BHLH DOMAIN-CONTAINING PROTEIN"/>
    <property type="match status" value="1"/>
</dbReference>
<reference evidence="4" key="1">
    <citation type="submission" date="2021-01" db="UniProtKB">
        <authorList>
            <consortium name="EnsemblMetazoa"/>
        </authorList>
    </citation>
    <scope>IDENTIFICATION</scope>
</reference>
<feature type="region of interest" description="Disordered" evidence="2">
    <location>
        <begin position="109"/>
        <end position="131"/>
    </location>
</feature>
<protein>
    <recommendedName>
        <fullName evidence="3">BHLH domain-containing protein</fullName>
    </recommendedName>
</protein>
<dbReference type="RefSeq" id="XP_022671665.1">
    <property type="nucleotide sequence ID" value="XM_022815930.1"/>
</dbReference>
<sequence length="223" mass="25199">MLDKSPRCVPRLPSGAAINFCIVQLTLACVYRITSKIFSEVMESPEPRSPPPVFETEQQRSIKGNVKQDSLQDSDRHTKSAISAKVQRLFTSVTVTAGQRITTAADLQRCNGAPTNGEDSSRDSCGGDDVTMSKDPFSPECKIPLPVAFAPFDYGWVEPSFIRKRNERERQRVRNVNDGFERLRSHLPLLNKSRDRRLSKVSRVETLRYAISYIQHLQAMLKD</sequence>
<dbReference type="EnsemblMetazoa" id="XM_022815932">
    <property type="protein sequence ID" value="XP_022671667"/>
    <property type="gene ID" value="LOC111254757"/>
</dbReference>
<dbReference type="Pfam" id="PF00010">
    <property type="entry name" value="HLH"/>
    <property type="match status" value="1"/>
</dbReference>
<dbReference type="OrthoDB" id="10048995at2759"/>
<keyword evidence="5" id="KW-1185">Reference proteome</keyword>
<dbReference type="RefSeq" id="XP_022671666.1">
    <property type="nucleotide sequence ID" value="XM_022815931.1"/>
</dbReference>
<feature type="compositionally biased region" description="Polar residues" evidence="2">
    <location>
        <begin position="59"/>
        <end position="71"/>
    </location>
</feature>
<dbReference type="InterPro" id="IPR050283">
    <property type="entry name" value="E-box_TF_Regulators"/>
</dbReference>
<accession>A0A7M7KTB6</accession>
<feature type="region of interest" description="Disordered" evidence="2">
    <location>
        <begin position="41"/>
        <end position="78"/>
    </location>
</feature>
<dbReference type="RefSeq" id="XP_022671668.1">
    <property type="nucleotide sequence ID" value="XM_022815933.1"/>
</dbReference>
<dbReference type="SMART" id="SM00353">
    <property type="entry name" value="HLH"/>
    <property type="match status" value="1"/>
</dbReference>
<dbReference type="PROSITE" id="PS51257">
    <property type="entry name" value="PROKAR_LIPOPROTEIN"/>
    <property type="match status" value="1"/>
</dbReference>
<dbReference type="SUPFAM" id="SSF47459">
    <property type="entry name" value="HLH, helix-loop-helix DNA-binding domain"/>
    <property type="match status" value="1"/>
</dbReference>
<dbReference type="AlphaFoldDB" id="A0A7M7KTB6"/>
<dbReference type="GO" id="GO:0032502">
    <property type="term" value="P:developmental process"/>
    <property type="evidence" value="ECO:0007669"/>
    <property type="project" value="TreeGrafter"/>
</dbReference>
<evidence type="ECO:0000256" key="2">
    <source>
        <dbReference type="SAM" id="MobiDB-lite"/>
    </source>
</evidence>
<evidence type="ECO:0000313" key="5">
    <source>
        <dbReference type="Proteomes" id="UP000594260"/>
    </source>
</evidence>
<organism evidence="4 5">
    <name type="scientific">Varroa destructor</name>
    <name type="common">Honeybee mite</name>
    <dbReference type="NCBI Taxonomy" id="109461"/>
    <lineage>
        <taxon>Eukaryota</taxon>
        <taxon>Metazoa</taxon>
        <taxon>Ecdysozoa</taxon>
        <taxon>Arthropoda</taxon>
        <taxon>Chelicerata</taxon>
        <taxon>Arachnida</taxon>
        <taxon>Acari</taxon>
        <taxon>Parasitiformes</taxon>
        <taxon>Mesostigmata</taxon>
        <taxon>Gamasina</taxon>
        <taxon>Dermanyssoidea</taxon>
        <taxon>Varroidae</taxon>
        <taxon>Varroa</taxon>
    </lineage>
</organism>
<dbReference type="GeneID" id="111254757"/>
<evidence type="ECO:0000259" key="3">
    <source>
        <dbReference type="PROSITE" id="PS50888"/>
    </source>
</evidence>
<dbReference type="GO" id="GO:0000977">
    <property type="term" value="F:RNA polymerase II transcription regulatory region sequence-specific DNA binding"/>
    <property type="evidence" value="ECO:0007669"/>
    <property type="project" value="TreeGrafter"/>
</dbReference>
<dbReference type="Proteomes" id="UP000594260">
    <property type="component" value="Unplaced"/>
</dbReference>